<dbReference type="PROSITE" id="PS00105">
    <property type="entry name" value="AA_TRANSFER_CLASS_1"/>
    <property type="match status" value="1"/>
</dbReference>
<dbReference type="InterPro" id="IPR004838">
    <property type="entry name" value="NHTrfase_class1_PyrdxlP-BS"/>
</dbReference>
<evidence type="ECO:0000313" key="9">
    <source>
        <dbReference type="Proteomes" id="UP001168540"/>
    </source>
</evidence>
<dbReference type="Proteomes" id="UP001168540">
    <property type="component" value="Unassembled WGS sequence"/>
</dbReference>
<name>A0ABT7XQZ5_9NEIS</name>
<dbReference type="EMBL" id="JAUEDK010000028">
    <property type="protein sequence ID" value="MDN0076214.1"/>
    <property type="molecule type" value="Genomic_DNA"/>
</dbReference>
<reference evidence="8" key="1">
    <citation type="submission" date="2023-06" db="EMBL/GenBank/DDBJ databases">
        <authorList>
            <person name="Zhang S."/>
        </authorList>
    </citation>
    <scope>NUCLEOTIDE SEQUENCE</scope>
    <source>
        <strain evidence="8">SG2303</strain>
    </source>
</reference>
<evidence type="ECO:0000313" key="8">
    <source>
        <dbReference type="EMBL" id="MDN0076214.1"/>
    </source>
</evidence>
<evidence type="ECO:0000256" key="1">
    <source>
        <dbReference type="ARBA" id="ARBA00001933"/>
    </source>
</evidence>
<evidence type="ECO:0000256" key="3">
    <source>
        <dbReference type="ARBA" id="ARBA00022576"/>
    </source>
</evidence>
<dbReference type="InterPro" id="IPR015421">
    <property type="entry name" value="PyrdxlP-dep_Trfase_major"/>
</dbReference>
<evidence type="ECO:0000256" key="6">
    <source>
        <dbReference type="RuleBase" id="RU000481"/>
    </source>
</evidence>
<dbReference type="InterPro" id="IPR050596">
    <property type="entry name" value="AspAT/PAT-like"/>
</dbReference>
<gene>
    <name evidence="8" type="ORF">QU481_15110</name>
</gene>
<keyword evidence="5" id="KW-0663">Pyridoxal phosphate</keyword>
<comment type="caution">
    <text evidence="8">The sequence shown here is derived from an EMBL/GenBank/DDBJ whole genome shotgun (WGS) entry which is preliminary data.</text>
</comment>
<protein>
    <recommendedName>
        <fullName evidence="6">Aminotransferase</fullName>
        <ecNumber evidence="6">2.6.1.-</ecNumber>
    </recommendedName>
</protein>
<dbReference type="InterPro" id="IPR015424">
    <property type="entry name" value="PyrdxlP-dep_Trfase"/>
</dbReference>
<dbReference type="InterPro" id="IPR015422">
    <property type="entry name" value="PyrdxlP-dep_Trfase_small"/>
</dbReference>
<dbReference type="Gene3D" id="3.90.1150.10">
    <property type="entry name" value="Aspartate Aminotransferase, domain 1"/>
    <property type="match status" value="1"/>
</dbReference>
<feature type="domain" description="Aminotransferase class I/classII large" evidence="7">
    <location>
        <begin position="37"/>
        <end position="386"/>
    </location>
</feature>
<comment type="cofactor">
    <cofactor evidence="1 6">
        <name>pyridoxal 5'-phosphate</name>
        <dbReference type="ChEBI" id="CHEBI:597326"/>
    </cofactor>
</comment>
<dbReference type="Pfam" id="PF00155">
    <property type="entry name" value="Aminotran_1_2"/>
    <property type="match status" value="1"/>
</dbReference>
<dbReference type="Gene3D" id="3.40.640.10">
    <property type="entry name" value="Type I PLP-dependent aspartate aminotransferase-like (Major domain)"/>
    <property type="match status" value="1"/>
</dbReference>
<sequence length="398" mass="42914">MKKDPRFSSLVGRIGGKRTDAWNIHNAALDALDRGEDVIVLSVGDPDFATPDCITERAVEALRGGDTHYSEVPGRAELRRAIARMHSEDSGQPVGEDNVIVVGGAQNGLFATALCLCEAGDEVLVPEPMYLTYEASIRASGATLVPVPVDAERGFHLDPAAVADAITPRTRAIFLATPGNPTGVVMTRAELEGIAEIAKRHNLWVVSDEVYAGLTFEHPHISIASLPGMAERTVTIGSLSKSHAMPGWRMGWVVGPEDLIAHLGKLALCMLYGLPGFIQEAALVALAERADIVTQMRDTYRRRRDVTYQLLQGIPGIRCLLPEAGMFMLIDVRATGLSANEFAWGLFEQARVSVLDATAFGDSARGFLRLGFVVDEERLAEACRRIAGYVASLEPLAA</sequence>
<organism evidence="8 9">
    <name type="scientific">Crenobacter oryzisoli</name>
    <dbReference type="NCBI Taxonomy" id="3056844"/>
    <lineage>
        <taxon>Bacteria</taxon>
        <taxon>Pseudomonadati</taxon>
        <taxon>Pseudomonadota</taxon>
        <taxon>Betaproteobacteria</taxon>
        <taxon>Neisseriales</taxon>
        <taxon>Neisseriaceae</taxon>
        <taxon>Crenobacter</taxon>
    </lineage>
</organism>
<comment type="similarity">
    <text evidence="2 6">Belongs to the class-I pyridoxal-phosphate-dependent aminotransferase family.</text>
</comment>
<evidence type="ECO:0000256" key="5">
    <source>
        <dbReference type="ARBA" id="ARBA00022898"/>
    </source>
</evidence>
<dbReference type="RefSeq" id="WP_289830886.1">
    <property type="nucleotide sequence ID" value="NZ_JAUEDK010000028.1"/>
</dbReference>
<dbReference type="PRINTS" id="PR00753">
    <property type="entry name" value="ACCSYNTHASE"/>
</dbReference>
<evidence type="ECO:0000256" key="4">
    <source>
        <dbReference type="ARBA" id="ARBA00022679"/>
    </source>
</evidence>
<proteinExistence type="inferred from homology"/>
<evidence type="ECO:0000259" key="7">
    <source>
        <dbReference type="Pfam" id="PF00155"/>
    </source>
</evidence>
<dbReference type="SUPFAM" id="SSF53383">
    <property type="entry name" value="PLP-dependent transferases"/>
    <property type="match status" value="1"/>
</dbReference>
<dbReference type="PANTHER" id="PTHR46383:SF1">
    <property type="entry name" value="ASPARTATE AMINOTRANSFERASE"/>
    <property type="match status" value="1"/>
</dbReference>
<dbReference type="GO" id="GO:0008483">
    <property type="term" value="F:transaminase activity"/>
    <property type="evidence" value="ECO:0007669"/>
    <property type="project" value="UniProtKB-KW"/>
</dbReference>
<dbReference type="EC" id="2.6.1.-" evidence="6"/>
<evidence type="ECO:0000256" key="2">
    <source>
        <dbReference type="ARBA" id="ARBA00007441"/>
    </source>
</evidence>
<dbReference type="CDD" id="cd00609">
    <property type="entry name" value="AAT_like"/>
    <property type="match status" value="1"/>
</dbReference>
<accession>A0ABT7XQZ5</accession>
<dbReference type="PANTHER" id="PTHR46383">
    <property type="entry name" value="ASPARTATE AMINOTRANSFERASE"/>
    <property type="match status" value="1"/>
</dbReference>
<keyword evidence="9" id="KW-1185">Reference proteome</keyword>
<keyword evidence="3 6" id="KW-0032">Aminotransferase</keyword>
<keyword evidence="4 6" id="KW-0808">Transferase</keyword>
<dbReference type="InterPro" id="IPR004839">
    <property type="entry name" value="Aminotransferase_I/II_large"/>
</dbReference>